<protein>
    <recommendedName>
        <fullName evidence="2">Cas12f1-like TNB domain-containing protein</fullName>
    </recommendedName>
</protein>
<dbReference type="Pfam" id="PF07282">
    <property type="entry name" value="Cas12f1-like_TNB"/>
    <property type="match status" value="1"/>
</dbReference>
<dbReference type="EMBL" id="BAABRU010000004">
    <property type="protein sequence ID" value="GAA5527389.1"/>
    <property type="molecule type" value="Genomic_DNA"/>
</dbReference>
<dbReference type="InterPro" id="IPR010095">
    <property type="entry name" value="Cas12f1-like_TNB"/>
</dbReference>
<evidence type="ECO:0000256" key="1">
    <source>
        <dbReference type="ARBA" id="ARBA00023125"/>
    </source>
</evidence>
<gene>
    <name evidence="3" type="ORF">Hgul01_01175</name>
</gene>
<evidence type="ECO:0000313" key="4">
    <source>
        <dbReference type="Proteomes" id="UP001428290"/>
    </source>
</evidence>
<accession>A0ABP9WW01</accession>
<evidence type="ECO:0000259" key="2">
    <source>
        <dbReference type="Pfam" id="PF07282"/>
    </source>
</evidence>
<sequence length="78" mass="8774">MQMLHDKAEWHGRQVIKIGRFYASSKTCHHCQIKITLTLADRVWTCPSCGAIHDRDKNAAINILNEGLRLLAVGTTES</sequence>
<dbReference type="Proteomes" id="UP001428290">
    <property type="component" value="Unassembled WGS sequence"/>
</dbReference>
<organism evidence="3 4">
    <name type="scientific">Herpetosiphon gulosus</name>
    <dbReference type="NCBI Taxonomy" id="1973496"/>
    <lineage>
        <taxon>Bacteria</taxon>
        <taxon>Bacillati</taxon>
        <taxon>Chloroflexota</taxon>
        <taxon>Chloroflexia</taxon>
        <taxon>Herpetosiphonales</taxon>
        <taxon>Herpetosiphonaceae</taxon>
        <taxon>Herpetosiphon</taxon>
    </lineage>
</organism>
<feature type="domain" description="Cas12f1-like TNB" evidence="2">
    <location>
        <begin position="2"/>
        <end position="63"/>
    </location>
</feature>
<comment type="caution">
    <text evidence="3">The sequence shown here is derived from an EMBL/GenBank/DDBJ whole genome shotgun (WGS) entry which is preliminary data.</text>
</comment>
<keyword evidence="1" id="KW-0238">DNA-binding</keyword>
<name>A0ABP9WW01_9CHLR</name>
<reference evidence="3 4" key="1">
    <citation type="submission" date="2024-02" db="EMBL/GenBank/DDBJ databases">
        <title>Herpetosiphon gulosus NBRC 112829.</title>
        <authorList>
            <person name="Ichikawa N."/>
            <person name="Katano-Makiyama Y."/>
            <person name="Hidaka K."/>
        </authorList>
    </citation>
    <scope>NUCLEOTIDE SEQUENCE [LARGE SCALE GENOMIC DNA]</scope>
    <source>
        <strain evidence="3 4">NBRC 112829</strain>
    </source>
</reference>
<keyword evidence="4" id="KW-1185">Reference proteome</keyword>
<evidence type="ECO:0000313" key="3">
    <source>
        <dbReference type="EMBL" id="GAA5527389.1"/>
    </source>
</evidence>
<proteinExistence type="predicted"/>